<dbReference type="HOGENOM" id="CLU_2788285_0_0_0"/>
<gene>
    <name evidence="1" type="ordered locus">Ilyop_1703</name>
</gene>
<dbReference type="STRING" id="572544.Ilyop_1703"/>
<evidence type="ECO:0000313" key="1">
    <source>
        <dbReference type="EMBL" id="ADO83474.1"/>
    </source>
</evidence>
<organism evidence="1 2">
    <name type="scientific">Ilyobacter polytropus (strain ATCC 51220 / DSM 2926 / LMG 16218 / CuHBu1)</name>
    <dbReference type="NCBI Taxonomy" id="572544"/>
    <lineage>
        <taxon>Bacteria</taxon>
        <taxon>Fusobacteriati</taxon>
        <taxon>Fusobacteriota</taxon>
        <taxon>Fusobacteriia</taxon>
        <taxon>Fusobacteriales</taxon>
        <taxon>Fusobacteriaceae</taxon>
        <taxon>Ilyobacter</taxon>
    </lineage>
</organism>
<sequence>MKIRIKNEKWLVSFNTMILECDIEKNDDLFIVTFSLENKRIRLKTHYLDETFKTLEKIFNRRNSHNYC</sequence>
<dbReference type="EMBL" id="CP002281">
    <property type="protein sequence ID" value="ADO83474.1"/>
    <property type="molecule type" value="Genomic_DNA"/>
</dbReference>
<dbReference type="RefSeq" id="WP_013388141.1">
    <property type="nucleotide sequence ID" value="NC_014632.1"/>
</dbReference>
<protein>
    <submittedName>
        <fullName evidence="1">Uncharacterized protein</fullName>
    </submittedName>
</protein>
<dbReference type="Proteomes" id="UP000006875">
    <property type="component" value="Chromosome"/>
</dbReference>
<evidence type="ECO:0000313" key="2">
    <source>
        <dbReference type="Proteomes" id="UP000006875"/>
    </source>
</evidence>
<dbReference type="AlphaFoldDB" id="E3HA69"/>
<dbReference type="KEGG" id="ipo:Ilyop_1703"/>
<proteinExistence type="predicted"/>
<dbReference type="OrthoDB" id="89124at2"/>
<reference evidence="1 2" key="1">
    <citation type="journal article" date="2010" name="Stand. Genomic Sci.">
        <title>Complete genome sequence of Ilyobacter polytropus type strain (CuHbu1).</title>
        <authorList>
            <person name="Sikorski J."/>
            <person name="Chertkov O."/>
            <person name="Lapidus A."/>
            <person name="Nolan M."/>
            <person name="Lucas S."/>
            <person name="Del Rio T.G."/>
            <person name="Tice H."/>
            <person name="Cheng J.F."/>
            <person name="Tapia R."/>
            <person name="Han C."/>
            <person name="Goodwin L."/>
            <person name="Pitluck S."/>
            <person name="Liolios K."/>
            <person name="Ivanova N."/>
            <person name="Mavromatis K."/>
            <person name="Mikhailova N."/>
            <person name="Pati A."/>
            <person name="Chen A."/>
            <person name="Palaniappan K."/>
            <person name="Land M."/>
            <person name="Hauser L."/>
            <person name="Chang Y.J."/>
            <person name="Jeffries C.D."/>
            <person name="Brambilla E."/>
            <person name="Yasawong M."/>
            <person name="Rohde M."/>
            <person name="Pukall R."/>
            <person name="Spring S."/>
            <person name="Goker M."/>
            <person name="Woyke T."/>
            <person name="Bristow J."/>
            <person name="Eisen J.A."/>
            <person name="Markowitz V."/>
            <person name="Hugenholtz P."/>
            <person name="Kyrpides N.C."/>
            <person name="Klenk H.P."/>
        </authorList>
    </citation>
    <scope>NUCLEOTIDE SEQUENCE [LARGE SCALE GENOMIC DNA]</scope>
    <source>
        <strain evidence="2">ATCC 51220 / DSM 2926 / LMG 16218 / CuHBu1</strain>
    </source>
</reference>
<keyword evidence="2" id="KW-1185">Reference proteome</keyword>
<name>E3HA69_ILYPC</name>
<accession>E3HA69</accession>